<dbReference type="RefSeq" id="XP_060339608.1">
    <property type="nucleotide sequence ID" value="XM_060476293.1"/>
</dbReference>
<reference evidence="2" key="1">
    <citation type="submission" date="2023-06" db="EMBL/GenBank/DDBJ databases">
        <authorList>
            <consortium name="Lawrence Berkeley National Laboratory"/>
            <person name="Ahrendt S."/>
            <person name="Sahu N."/>
            <person name="Indic B."/>
            <person name="Wong-Bajracharya J."/>
            <person name="Merenyi Z."/>
            <person name="Ke H.-M."/>
            <person name="Monk M."/>
            <person name="Kocsube S."/>
            <person name="Drula E."/>
            <person name="Lipzen A."/>
            <person name="Balint B."/>
            <person name="Henrissat B."/>
            <person name="Andreopoulos B."/>
            <person name="Martin F.M."/>
            <person name="Harder C.B."/>
            <person name="Rigling D."/>
            <person name="Ford K.L."/>
            <person name="Foster G.D."/>
            <person name="Pangilinan J."/>
            <person name="Papanicolaou A."/>
            <person name="Barry K."/>
            <person name="LaButti K."/>
            <person name="Viragh M."/>
            <person name="Koriabine M."/>
            <person name="Yan M."/>
            <person name="Riley R."/>
            <person name="Champramary S."/>
            <person name="Plett K.L."/>
            <person name="Tsai I.J."/>
            <person name="Slot J."/>
            <person name="Sipos G."/>
            <person name="Plett J."/>
            <person name="Nagy L.G."/>
            <person name="Grigoriev I.V."/>
        </authorList>
    </citation>
    <scope>NUCLEOTIDE SEQUENCE</scope>
    <source>
        <strain evidence="2">CCBAS 213</strain>
    </source>
</reference>
<sequence length="229" mass="25748">MSVRSQSIDNSFETSRPALSLIFQPDDPTRTDIIDGNTGQLYYSVDTIEQRKHQLTLVRRAASPIDSPSTVGEETTVASFEWHRYRPDMVSFVDNIPIPVTSWLKRSLNPFNTTVSFKDQTWKAYQWKGNSAGLSLTLYSGNIASPVAKFHKQHPPSSSLPRGSPASLVIYDRDIASSTRLDHLVASFLYLEKKRRGKEEGELYHNVHPQDNGDGMALSLLGRTSTQYE</sequence>
<dbReference type="AlphaFoldDB" id="A0AA39U8S9"/>
<proteinExistence type="predicted"/>
<evidence type="ECO:0000259" key="1">
    <source>
        <dbReference type="Pfam" id="PF20236"/>
    </source>
</evidence>
<evidence type="ECO:0000313" key="2">
    <source>
        <dbReference type="EMBL" id="KAK0469815.1"/>
    </source>
</evidence>
<organism evidence="2 3">
    <name type="scientific">Armillaria tabescens</name>
    <name type="common">Ringless honey mushroom</name>
    <name type="synonym">Agaricus tabescens</name>
    <dbReference type="NCBI Taxonomy" id="1929756"/>
    <lineage>
        <taxon>Eukaryota</taxon>
        <taxon>Fungi</taxon>
        <taxon>Dikarya</taxon>
        <taxon>Basidiomycota</taxon>
        <taxon>Agaricomycotina</taxon>
        <taxon>Agaricomycetes</taxon>
        <taxon>Agaricomycetidae</taxon>
        <taxon>Agaricales</taxon>
        <taxon>Marasmiineae</taxon>
        <taxon>Physalacriaceae</taxon>
        <taxon>Desarmillaria</taxon>
    </lineage>
</organism>
<accession>A0AA39U8S9</accession>
<dbReference type="Pfam" id="PF20236">
    <property type="entry name" value="DUF6593"/>
    <property type="match status" value="1"/>
</dbReference>
<name>A0AA39U8S9_ARMTA</name>
<dbReference type="GeneID" id="85359841"/>
<comment type="caution">
    <text evidence="2">The sequence shown here is derived from an EMBL/GenBank/DDBJ whole genome shotgun (WGS) entry which is preliminary data.</text>
</comment>
<protein>
    <recommendedName>
        <fullName evidence="1">DUF6593 domain-containing protein</fullName>
    </recommendedName>
</protein>
<dbReference type="InterPro" id="IPR046528">
    <property type="entry name" value="DUF6593"/>
</dbReference>
<keyword evidence="3" id="KW-1185">Reference proteome</keyword>
<dbReference type="EMBL" id="JAUEPS010000001">
    <property type="protein sequence ID" value="KAK0469815.1"/>
    <property type="molecule type" value="Genomic_DNA"/>
</dbReference>
<evidence type="ECO:0000313" key="3">
    <source>
        <dbReference type="Proteomes" id="UP001175211"/>
    </source>
</evidence>
<gene>
    <name evidence="2" type="ORF">EV420DRAFT_1634233</name>
</gene>
<dbReference type="Proteomes" id="UP001175211">
    <property type="component" value="Unassembled WGS sequence"/>
</dbReference>
<feature type="domain" description="DUF6593" evidence="1">
    <location>
        <begin position="26"/>
        <end position="196"/>
    </location>
</feature>